<dbReference type="InterPro" id="IPR036909">
    <property type="entry name" value="Cyt_c-like_dom_sf"/>
</dbReference>
<feature type="transmembrane region" description="Helical" evidence="10">
    <location>
        <begin position="9"/>
        <end position="29"/>
    </location>
</feature>
<evidence type="ECO:0000256" key="1">
    <source>
        <dbReference type="ARBA" id="ARBA00004418"/>
    </source>
</evidence>
<gene>
    <name evidence="12" type="ORF">DXX93_01795</name>
</gene>
<reference evidence="12 13" key="1">
    <citation type="submission" date="2018-08" db="EMBL/GenBank/DDBJ databases">
        <title>Thalassotalea euphylliae genome.</title>
        <authorList>
            <person name="Summers S."/>
            <person name="Rice S.A."/>
            <person name="Freckelton M.L."/>
            <person name="Nedved B.T."/>
            <person name="Hadfield M.G."/>
        </authorList>
    </citation>
    <scope>NUCLEOTIDE SEQUENCE [LARGE SCALE GENOMIC DNA]</scope>
    <source>
        <strain evidence="12 13">H1</strain>
    </source>
</reference>
<feature type="domain" description="Cytochrome c" evidence="11">
    <location>
        <begin position="215"/>
        <end position="330"/>
    </location>
</feature>
<accession>A0A3E0TN02</accession>
<evidence type="ECO:0000256" key="6">
    <source>
        <dbReference type="ARBA" id="ARBA00023002"/>
    </source>
</evidence>
<evidence type="ECO:0000256" key="5">
    <source>
        <dbReference type="ARBA" id="ARBA00022764"/>
    </source>
</evidence>
<dbReference type="GO" id="GO:0009055">
    <property type="term" value="F:electron transfer activity"/>
    <property type="evidence" value="ECO:0007669"/>
    <property type="project" value="InterPro"/>
</dbReference>
<keyword evidence="3 9" id="KW-0479">Metal-binding</keyword>
<comment type="PTM">
    <text evidence="8">Binds 2 heme groups per subunit.</text>
</comment>
<dbReference type="InterPro" id="IPR026259">
    <property type="entry name" value="MauG/Cytc_peroxidase"/>
</dbReference>
<keyword evidence="10" id="KW-0812">Transmembrane</keyword>
<feature type="binding site" description="covalent" evidence="8">
    <location>
        <position position="229"/>
    </location>
    <ligand>
        <name>heme c</name>
        <dbReference type="ChEBI" id="CHEBI:61717"/>
        <label>2</label>
    </ligand>
</feature>
<evidence type="ECO:0000313" key="12">
    <source>
        <dbReference type="EMBL" id="REL25405.1"/>
    </source>
</evidence>
<evidence type="ECO:0000259" key="11">
    <source>
        <dbReference type="PROSITE" id="PS51007"/>
    </source>
</evidence>
<dbReference type="InterPro" id="IPR004852">
    <property type="entry name" value="Di-haem_cyt_c_peroxidsae"/>
</dbReference>
<proteinExistence type="predicted"/>
<keyword evidence="10" id="KW-0472">Membrane</keyword>
<name>A0A3E0TN02_9GAMM</name>
<evidence type="ECO:0000313" key="13">
    <source>
        <dbReference type="Proteomes" id="UP000256478"/>
    </source>
</evidence>
<dbReference type="EMBL" id="QUOU01000001">
    <property type="protein sequence ID" value="REL25405.1"/>
    <property type="molecule type" value="Genomic_DNA"/>
</dbReference>
<dbReference type="GO" id="GO:0046872">
    <property type="term" value="F:metal ion binding"/>
    <property type="evidence" value="ECO:0007669"/>
    <property type="project" value="UniProtKB-KW"/>
</dbReference>
<dbReference type="Pfam" id="PF00034">
    <property type="entry name" value="Cytochrom_C"/>
    <property type="match status" value="1"/>
</dbReference>
<feature type="binding site" description="axial binding residue" evidence="9">
    <location>
        <position position="233"/>
    </location>
    <ligand>
        <name>heme c</name>
        <dbReference type="ChEBI" id="CHEBI:61717"/>
        <label>2</label>
    </ligand>
    <ligandPart>
        <name>Fe</name>
        <dbReference type="ChEBI" id="CHEBI:18248"/>
    </ligandPart>
</feature>
<dbReference type="AlphaFoldDB" id="A0A3E0TN02"/>
<keyword evidence="2 8" id="KW-0349">Heme</keyword>
<feature type="binding site" description="covalent" evidence="8">
    <location>
        <position position="86"/>
    </location>
    <ligand>
        <name>heme c</name>
        <dbReference type="ChEBI" id="CHEBI:61717"/>
        <label>1</label>
    </ligand>
</feature>
<keyword evidence="10" id="KW-1133">Transmembrane helix</keyword>
<protein>
    <submittedName>
        <fullName evidence="12">Cytochrome-c peroxidase</fullName>
    </submittedName>
</protein>
<dbReference type="InterPro" id="IPR009056">
    <property type="entry name" value="Cyt_c-like_dom"/>
</dbReference>
<dbReference type="PROSITE" id="PS51007">
    <property type="entry name" value="CYTC"/>
    <property type="match status" value="1"/>
</dbReference>
<sequence length="335" mass="36797">MVKRYYQSLIAGIALAIIIPLLYFAFLALNNDDVDTAAVKTQYEFVTVNHPIQPLPTITSIDERWVTLGKALFNSPLLSKDNTISCASCHMLDFGGDDGFSVSTGVESKQGVRNSPTVLNAVFNFKQFWDGRANSLAQQIDGPIHNPVEMGTSWQDVTEKLSQDTYFSQAFKRLGINQVEAKHIVNALTVFEQSLITPNAPIDQYLMGDNNALSAQQIRGLAKFNTFGCSACHQGRNIGGNLFQKLGQVGDIPPELADDKGKFDLTSDPLDLHVFKVPSLRNVAETAPYFHNGAIKTLPEAVQVMAKTQLGRELSPQDIDDLVALLESFTAPVRH</sequence>
<evidence type="ECO:0000256" key="9">
    <source>
        <dbReference type="PIRSR" id="PIRSR000294-2"/>
    </source>
</evidence>
<dbReference type="RefSeq" id="WP_116006536.1">
    <property type="nucleotide sequence ID" value="NZ_QUOU01000001.1"/>
</dbReference>
<feature type="binding site" description="axial binding residue" evidence="9">
    <location>
        <position position="90"/>
    </location>
    <ligand>
        <name>heme c</name>
        <dbReference type="ChEBI" id="CHEBI:61717"/>
        <label>1</label>
    </ligand>
    <ligandPart>
        <name>Fe</name>
        <dbReference type="ChEBI" id="CHEBI:18248"/>
    </ligandPart>
</feature>
<dbReference type="PIRSF" id="PIRSF000294">
    <property type="entry name" value="Cytochrome-c_peroxidase"/>
    <property type="match status" value="1"/>
</dbReference>
<dbReference type="InterPro" id="IPR051395">
    <property type="entry name" value="Cytochrome_c_Peroxidase/MauG"/>
</dbReference>
<keyword evidence="4" id="KW-0732">Signal</keyword>
<keyword evidence="6" id="KW-0560">Oxidoreductase</keyword>
<dbReference type="Proteomes" id="UP000256478">
    <property type="component" value="Unassembled WGS sequence"/>
</dbReference>
<keyword evidence="12" id="KW-0575">Peroxidase</keyword>
<evidence type="ECO:0000256" key="7">
    <source>
        <dbReference type="ARBA" id="ARBA00023004"/>
    </source>
</evidence>
<dbReference type="OrthoDB" id="9805202at2"/>
<evidence type="ECO:0000256" key="8">
    <source>
        <dbReference type="PIRSR" id="PIRSR000294-1"/>
    </source>
</evidence>
<dbReference type="GO" id="GO:0042597">
    <property type="term" value="C:periplasmic space"/>
    <property type="evidence" value="ECO:0007669"/>
    <property type="project" value="UniProtKB-SubCell"/>
</dbReference>
<evidence type="ECO:0000256" key="2">
    <source>
        <dbReference type="ARBA" id="ARBA00022617"/>
    </source>
</evidence>
<comment type="subcellular location">
    <subcellularLocation>
        <location evidence="1">Periplasm</location>
    </subcellularLocation>
</comment>
<feature type="binding site" description="covalent" evidence="8">
    <location>
        <position position="232"/>
    </location>
    <ligand>
        <name>heme c</name>
        <dbReference type="ChEBI" id="CHEBI:61717"/>
        <label>2</label>
    </ligand>
</feature>
<evidence type="ECO:0000256" key="4">
    <source>
        <dbReference type="ARBA" id="ARBA00022729"/>
    </source>
</evidence>
<organism evidence="12 13">
    <name type="scientific">Thalassotalea euphylliae</name>
    <dbReference type="NCBI Taxonomy" id="1655234"/>
    <lineage>
        <taxon>Bacteria</taxon>
        <taxon>Pseudomonadati</taxon>
        <taxon>Pseudomonadota</taxon>
        <taxon>Gammaproteobacteria</taxon>
        <taxon>Alteromonadales</taxon>
        <taxon>Colwelliaceae</taxon>
        <taxon>Thalassotalea</taxon>
    </lineage>
</organism>
<feature type="binding site" description="covalent" evidence="8">
    <location>
        <position position="89"/>
    </location>
    <ligand>
        <name>heme c</name>
        <dbReference type="ChEBI" id="CHEBI:61717"/>
        <label>1</label>
    </ligand>
</feature>
<dbReference type="SUPFAM" id="SSF46626">
    <property type="entry name" value="Cytochrome c"/>
    <property type="match status" value="2"/>
</dbReference>
<dbReference type="GO" id="GO:0020037">
    <property type="term" value="F:heme binding"/>
    <property type="evidence" value="ECO:0007669"/>
    <property type="project" value="InterPro"/>
</dbReference>
<keyword evidence="7 9" id="KW-0408">Iron</keyword>
<dbReference type="Gene3D" id="1.10.760.10">
    <property type="entry name" value="Cytochrome c-like domain"/>
    <property type="match status" value="2"/>
</dbReference>
<dbReference type="Pfam" id="PF03150">
    <property type="entry name" value="CCP_MauG"/>
    <property type="match status" value="1"/>
</dbReference>
<comment type="cofactor">
    <cofactor evidence="8">
        <name>heme</name>
        <dbReference type="ChEBI" id="CHEBI:30413"/>
    </cofactor>
    <text evidence="8">Binds 2 heme groups.</text>
</comment>
<dbReference type="PANTHER" id="PTHR30600">
    <property type="entry name" value="CYTOCHROME C PEROXIDASE-RELATED"/>
    <property type="match status" value="1"/>
</dbReference>
<dbReference type="PANTHER" id="PTHR30600:SF7">
    <property type="entry name" value="CYTOCHROME C PEROXIDASE-RELATED"/>
    <property type="match status" value="1"/>
</dbReference>
<evidence type="ECO:0000256" key="3">
    <source>
        <dbReference type="ARBA" id="ARBA00022723"/>
    </source>
</evidence>
<keyword evidence="5" id="KW-0574">Periplasm</keyword>
<feature type="binding site" description="axial binding residue" evidence="9">
    <location>
        <position position="305"/>
    </location>
    <ligand>
        <name>heme c</name>
        <dbReference type="ChEBI" id="CHEBI:61717"/>
        <label>2</label>
    </ligand>
    <ligandPart>
        <name>Fe</name>
        <dbReference type="ChEBI" id="CHEBI:18248"/>
    </ligandPart>
</feature>
<evidence type="ECO:0000256" key="10">
    <source>
        <dbReference type="SAM" id="Phobius"/>
    </source>
</evidence>
<dbReference type="GO" id="GO:0004130">
    <property type="term" value="F:cytochrome-c peroxidase activity"/>
    <property type="evidence" value="ECO:0007669"/>
    <property type="project" value="TreeGrafter"/>
</dbReference>
<comment type="caution">
    <text evidence="12">The sequence shown here is derived from an EMBL/GenBank/DDBJ whole genome shotgun (WGS) entry which is preliminary data.</text>
</comment>